<sequence length="79" mass="8394">MKTAANPAAANGRASETDDIPRSSRIGGVPVGLPVAVQFRGQRTRHGTRSCSFPETALPQVATLGERRFRGFGRSRDAA</sequence>
<dbReference type="EMBL" id="BONJ01000016">
    <property type="protein sequence ID" value="GIG14692.1"/>
    <property type="molecule type" value="Genomic_DNA"/>
</dbReference>
<protein>
    <submittedName>
        <fullName evidence="2">Uncharacterized protein</fullName>
    </submittedName>
</protein>
<feature type="compositionally biased region" description="Low complexity" evidence="1">
    <location>
        <begin position="1"/>
        <end position="14"/>
    </location>
</feature>
<dbReference type="AlphaFoldDB" id="A0A8J3L963"/>
<gene>
    <name evidence="2" type="ORF">Cme02nite_30240</name>
</gene>
<proteinExistence type="predicted"/>
<evidence type="ECO:0000313" key="2">
    <source>
        <dbReference type="EMBL" id="GIG14692.1"/>
    </source>
</evidence>
<organism evidence="2 3">
    <name type="scientific">Catellatospora methionotrophica</name>
    <dbReference type="NCBI Taxonomy" id="121620"/>
    <lineage>
        <taxon>Bacteria</taxon>
        <taxon>Bacillati</taxon>
        <taxon>Actinomycetota</taxon>
        <taxon>Actinomycetes</taxon>
        <taxon>Micromonosporales</taxon>
        <taxon>Micromonosporaceae</taxon>
        <taxon>Catellatospora</taxon>
    </lineage>
</organism>
<keyword evidence="3" id="KW-1185">Reference proteome</keyword>
<accession>A0A8J3L963</accession>
<reference evidence="2" key="1">
    <citation type="submission" date="2021-01" db="EMBL/GenBank/DDBJ databases">
        <title>Whole genome shotgun sequence of Catellatospora methionotrophica NBRC 14553.</title>
        <authorList>
            <person name="Komaki H."/>
            <person name="Tamura T."/>
        </authorList>
    </citation>
    <scope>NUCLEOTIDE SEQUENCE</scope>
    <source>
        <strain evidence="2">NBRC 14553</strain>
    </source>
</reference>
<comment type="caution">
    <text evidence="2">The sequence shown here is derived from an EMBL/GenBank/DDBJ whole genome shotgun (WGS) entry which is preliminary data.</text>
</comment>
<evidence type="ECO:0000313" key="3">
    <source>
        <dbReference type="Proteomes" id="UP000660339"/>
    </source>
</evidence>
<name>A0A8J3L963_9ACTN</name>
<evidence type="ECO:0000256" key="1">
    <source>
        <dbReference type="SAM" id="MobiDB-lite"/>
    </source>
</evidence>
<feature type="region of interest" description="Disordered" evidence="1">
    <location>
        <begin position="1"/>
        <end position="27"/>
    </location>
</feature>
<dbReference type="Proteomes" id="UP000660339">
    <property type="component" value="Unassembled WGS sequence"/>
</dbReference>